<keyword evidence="6 10" id="KW-1133">Transmembrane helix</keyword>
<dbReference type="InterPro" id="IPR006153">
    <property type="entry name" value="Cation/H_exchanger_TM"/>
</dbReference>
<dbReference type="Pfam" id="PF23259">
    <property type="entry name" value="CHX17_C"/>
    <property type="match status" value="1"/>
</dbReference>
<feature type="transmembrane region" description="Helical" evidence="10">
    <location>
        <begin position="316"/>
        <end position="335"/>
    </location>
</feature>
<evidence type="ECO:0000256" key="5">
    <source>
        <dbReference type="ARBA" id="ARBA00022958"/>
    </source>
</evidence>
<evidence type="ECO:0000256" key="1">
    <source>
        <dbReference type="ARBA" id="ARBA00004141"/>
    </source>
</evidence>
<dbReference type="Proteomes" id="UP001154282">
    <property type="component" value="Unassembled WGS sequence"/>
</dbReference>
<evidence type="ECO:0000256" key="6">
    <source>
        <dbReference type="ARBA" id="ARBA00022989"/>
    </source>
</evidence>
<feature type="transmembrane region" description="Helical" evidence="10">
    <location>
        <begin position="389"/>
        <end position="412"/>
    </location>
</feature>
<evidence type="ECO:0000259" key="13">
    <source>
        <dbReference type="Pfam" id="PF23259"/>
    </source>
</evidence>
<comment type="subcellular location">
    <subcellularLocation>
        <location evidence="1">Membrane</location>
        <topology evidence="1">Multi-pass membrane protein</topology>
    </subcellularLocation>
</comment>
<evidence type="ECO:0000256" key="8">
    <source>
        <dbReference type="ARBA" id="ARBA00023136"/>
    </source>
</evidence>
<feature type="transmembrane region" description="Helical" evidence="10">
    <location>
        <begin position="113"/>
        <end position="134"/>
    </location>
</feature>
<dbReference type="GO" id="GO:0006813">
    <property type="term" value="P:potassium ion transport"/>
    <property type="evidence" value="ECO:0007669"/>
    <property type="project" value="UniProtKB-KW"/>
</dbReference>
<feature type="transmembrane region" description="Helical" evidence="10">
    <location>
        <begin position="50"/>
        <end position="67"/>
    </location>
</feature>
<dbReference type="InterPro" id="IPR038770">
    <property type="entry name" value="Na+/solute_symporter_sf"/>
</dbReference>
<evidence type="ECO:0000259" key="11">
    <source>
        <dbReference type="Pfam" id="PF00999"/>
    </source>
</evidence>
<dbReference type="Pfam" id="PF00999">
    <property type="entry name" value="Na_H_Exchanger"/>
    <property type="match status" value="1"/>
</dbReference>
<organism evidence="14 15">
    <name type="scientific">Linum tenue</name>
    <dbReference type="NCBI Taxonomy" id="586396"/>
    <lineage>
        <taxon>Eukaryota</taxon>
        <taxon>Viridiplantae</taxon>
        <taxon>Streptophyta</taxon>
        <taxon>Embryophyta</taxon>
        <taxon>Tracheophyta</taxon>
        <taxon>Spermatophyta</taxon>
        <taxon>Magnoliopsida</taxon>
        <taxon>eudicotyledons</taxon>
        <taxon>Gunneridae</taxon>
        <taxon>Pentapetalae</taxon>
        <taxon>rosids</taxon>
        <taxon>fabids</taxon>
        <taxon>Malpighiales</taxon>
        <taxon>Linaceae</taxon>
        <taxon>Linum</taxon>
    </lineage>
</organism>
<evidence type="ECO:0000256" key="2">
    <source>
        <dbReference type="ARBA" id="ARBA00022448"/>
    </source>
</evidence>
<evidence type="ECO:0000313" key="15">
    <source>
        <dbReference type="Proteomes" id="UP001154282"/>
    </source>
</evidence>
<keyword evidence="15" id="KW-1185">Reference proteome</keyword>
<dbReference type="GO" id="GO:0016020">
    <property type="term" value="C:membrane"/>
    <property type="evidence" value="ECO:0007669"/>
    <property type="project" value="UniProtKB-SubCell"/>
</dbReference>
<evidence type="ECO:0000313" key="14">
    <source>
        <dbReference type="EMBL" id="CAI0421714.1"/>
    </source>
</evidence>
<feature type="domain" description="Cation/H(+) antiporter C-terminal" evidence="13">
    <location>
        <begin position="699"/>
        <end position="775"/>
    </location>
</feature>
<dbReference type="PANTHER" id="PTHR32468">
    <property type="entry name" value="CATION/H + ANTIPORTER"/>
    <property type="match status" value="1"/>
</dbReference>
<dbReference type="AlphaFoldDB" id="A0AAV0KJP6"/>
<evidence type="ECO:0000256" key="9">
    <source>
        <dbReference type="ARBA" id="ARBA00038341"/>
    </source>
</evidence>
<dbReference type="GO" id="GO:0015297">
    <property type="term" value="F:antiporter activity"/>
    <property type="evidence" value="ECO:0007669"/>
    <property type="project" value="InterPro"/>
</dbReference>
<keyword evidence="8 10" id="KW-0472">Membrane</keyword>
<dbReference type="InterPro" id="IPR057291">
    <property type="entry name" value="CHX17_2nd"/>
</dbReference>
<evidence type="ECO:0000256" key="10">
    <source>
        <dbReference type="SAM" id="Phobius"/>
    </source>
</evidence>
<name>A0AAV0KJP6_9ROSI</name>
<dbReference type="InterPro" id="IPR050794">
    <property type="entry name" value="CPA2_transporter"/>
</dbReference>
<feature type="transmembrane region" description="Helical" evidence="10">
    <location>
        <begin position="146"/>
        <end position="167"/>
    </location>
</feature>
<sequence>MDAARRAMCQADPFNPLISSSMQASGILVISHFFNLILKPLGQPGPVAQVLAGVVLGPSLLSRIAQVKDFFIQTSSADYYEVFSLIFCVLFMFLIGLEMDVSYMRRNLKKATTIAYGGIIICSIFAVALSFFIIESVNVTSHSFALTNFIMIVLSNTGAPVVVRLAAELKFATAEVGRLAISASLICEISCILWFSVFLIFVSKHMVGRGFLFLFATVALVVINKYLVVWCNKRNQNQKYVTNAEVLLFLFLVVGLAFLIEASGYNSTISTFVVGLMFPKQGKSTRTLMRKLTYAVHIFILPVYFGYIGFQFNVAYLASARNVIVVALVMFLSTGGKIIGTLMACRYLNIPTSEGVVLAFLLNLKGHPELLLIGKLPHQLLSSWHAQDIYSLVATVTVLNTVISGPAAAFVLRKEERYFAHKHTSLELYEPESELRILACVYGSRHISAKIGLIWALSGSFTTPVTAYLTHLVELPKQRTKKNLMYHELQDGDQFSDEEEYGGNDVIEINDAVDTFSADTKFLLHQVKIVSAFAAMYEDVCNAVEDLRISIIFLTFHKHQRLDGKLETGKPGIRTTNQKVLRHAQCSVGLFVDRGQTGFQLPSPDHVQNVATLFFGGPDDREALACSRRIAAHPFVHVTLIRFLQAPPEGEEVKGDFDGKSHRSDEVLMEIPDPELESETDNACIHDFYNRYVASGKVGYEEMEVGDGKETVEVLKEIGGMYSLFIVGKGGRPNLPMTSDMSDWEECPELGNVGDLLASAEINLNASVLVIQQYRHSPSEPRD</sequence>
<gene>
    <name evidence="14" type="ORF">LITE_LOCUS18877</name>
</gene>
<dbReference type="GO" id="GO:1902600">
    <property type="term" value="P:proton transmembrane transport"/>
    <property type="evidence" value="ECO:0007669"/>
    <property type="project" value="InterPro"/>
</dbReference>
<protein>
    <recommendedName>
        <fullName evidence="16">Cation/H+ exchanger domain-containing protein</fullName>
    </recommendedName>
</protein>
<reference evidence="14" key="1">
    <citation type="submission" date="2022-08" db="EMBL/GenBank/DDBJ databases">
        <authorList>
            <person name="Gutierrez-Valencia J."/>
        </authorList>
    </citation>
    <scope>NUCLEOTIDE SEQUENCE</scope>
</reference>
<dbReference type="EMBL" id="CAMGYJ010000005">
    <property type="protein sequence ID" value="CAI0421714.1"/>
    <property type="molecule type" value="Genomic_DNA"/>
</dbReference>
<dbReference type="PANTHER" id="PTHR32468:SF18">
    <property type="entry name" value="CATION_H(+) ANTIPORTER 1"/>
    <property type="match status" value="1"/>
</dbReference>
<evidence type="ECO:0000256" key="4">
    <source>
        <dbReference type="ARBA" id="ARBA00022692"/>
    </source>
</evidence>
<feature type="transmembrane region" description="Helical" evidence="10">
    <location>
        <begin position="292"/>
        <end position="310"/>
    </location>
</feature>
<proteinExistence type="inferred from homology"/>
<feature type="transmembrane region" description="Helical" evidence="10">
    <location>
        <begin position="240"/>
        <end position="258"/>
    </location>
</feature>
<keyword evidence="5" id="KW-0630">Potassium</keyword>
<keyword evidence="7" id="KW-0406">Ion transport</keyword>
<evidence type="ECO:0000256" key="3">
    <source>
        <dbReference type="ARBA" id="ARBA00022538"/>
    </source>
</evidence>
<feature type="domain" description="Cation/H+ exchanger transmembrane" evidence="11">
    <location>
        <begin position="30"/>
        <end position="414"/>
    </location>
</feature>
<feature type="domain" description="Cation/H(+) antiporter central" evidence="12">
    <location>
        <begin position="467"/>
        <end position="598"/>
    </location>
</feature>
<keyword evidence="3" id="KW-0633">Potassium transport</keyword>
<feature type="transmembrane region" description="Helical" evidence="10">
    <location>
        <begin position="79"/>
        <end position="101"/>
    </location>
</feature>
<evidence type="ECO:0000259" key="12">
    <source>
        <dbReference type="Pfam" id="PF23256"/>
    </source>
</evidence>
<feature type="transmembrane region" description="Helical" evidence="10">
    <location>
        <begin position="207"/>
        <end position="228"/>
    </location>
</feature>
<dbReference type="GO" id="GO:0006885">
    <property type="term" value="P:regulation of pH"/>
    <property type="evidence" value="ECO:0007669"/>
    <property type="project" value="TreeGrafter"/>
</dbReference>
<keyword evidence="4 10" id="KW-0812">Transmembrane</keyword>
<comment type="similarity">
    <text evidence="9">Belongs to the monovalent cation:proton antiporter 2 (CPA2) transporter (TC 2.A.37) family. CHX (TC 2.A.37.4) subfamily.</text>
</comment>
<dbReference type="InterPro" id="IPR057290">
    <property type="entry name" value="CHX17_C"/>
</dbReference>
<dbReference type="Gene3D" id="1.20.1530.20">
    <property type="match status" value="1"/>
</dbReference>
<accession>A0AAV0KJP6</accession>
<evidence type="ECO:0008006" key="16">
    <source>
        <dbReference type="Google" id="ProtNLM"/>
    </source>
</evidence>
<evidence type="ECO:0000256" key="7">
    <source>
        <dbReference type="ARBA" id="ARBA00023065"/>
    </source>
</evidence>
<dbReference type="GO" id="GO:0012505">
    <property type="term" value="C:endomembrane system"/>
    <property type="evidence" value="ECO:0007669"/>
    <property type="project" value="TreeGrafter"/>
</dbReference>
<keyword evidence="2" id="KW-0813">Transport</keyword>
<comment type="caution">
    <text evidence="14">The sequence shown here is derived from an EMBL/GenBank/DDBJ whole genome shotgun (WGS) entry which is preliminary data.</text>
</comment>
<dbReference type="Pfam" id="PF23256">
    <property type="entry name" value="CHX17_2nd"/>
    <property type="match status" value="1"/>
</dbReference>
<feature type="transmembrane region" description="Helical" evidence="10">
    <location>
        <begin position="179"/>
        <end position="201"/>
    </location>
</feature>